<reference evidence="5" key="1">
    <citation type="journal article" date="2014" name="Int. J. Syst. Evol. Microbiol.">
        <title>Complete genome sequence of Corynebacterium casei LMG S-19264T (=DSM 44701T), isolated from a smear-ripened cheese.</title>
        <authorList>
            <consortium name="US DOE Joint Genome Institute (JGI-PGF)"/>
            <person name="Walter F."/>
            <person name="Albersmeier A."/>
            <person name="Kalinowski J."/>
            <person name="Ruckert C."/>
        </authorList>
    </citation>
    <scope>NUCLEOTIDE SEQUENCE</scope>
    <source>
        <strain evidence="5">NBRC 103034</strain>
    </source>
</reference>
<reference evidence="5" key="2">
    <citation type="submission" date="2023-01" db="EMBL/GenBank/DDBJ databases">
        <title>Draft genome sequence of Pseudoalteromonas tetraodonis strain NBRC 103034.</title>
        <authorList>
            <person name="Sun Q."/>
            <person name="Mori K."/>
        </authorList>
    </citation>
    <scope>NUCLEOTIDE SEQUENCE</scope>
    <source>
        <strain evidence="5">NBRC 103034</strain>
    </source>
</reference>
<keyword evidence="6" id="KW-1185">Reference proteome</keyword>
<dbReference type="InterPro" id="IPR033764">
    <property type="entry name" value="Sdr_B"/>
</dbReference>
<dbReference type="PROSITE" id="PS51724">
    <property type="entry name" value="SPOR"/>
    <property type="match status" value="1"/>
</dbReference>
<feature type="domain" description="SPOR" evidence="4">
    <location>
        <begin position="891"/>
        <end position="969"/>
    </location>
</feature>
<dbReference type="Pfam" id="PF17210">
    <property type="entry name" value="SdrD_B"/>
    <property type="match status" value="1"/>
</dbReference>
<organism evidence="5 6">
    <name type="scientific">Pseudoalteromonas tetraodonis GFC</name>
    <dbReference type="NCBI Taxonomy" id="1315271"/>
    <lineage>
        <taxon>Bacteria</taxon>
        <taxon>Pseudomonadati</taxon>
        <taxon>Pseudomonadota</taxon>
        <taxon>Gammaproteobacteria</taxon>
        <taxon>Alteromonadales</taxon>
        <taxon>Pseudoalteromonadaceae</taxon>
        <taxon>Pseudoalteromonas</taxon>
    </lineage>
</organism>
<dbReference type="RefSeq" id="WP_096038950.1">
    <property type="nucleotide sequence ID" value="NZ_BJXY01000013.1"/>
</dbReference>
<proteinExistence type="predicted"/>
<dbReference type="Gene3D" id="3.30.70.1070">
    <property type="entry name" value="Sporulation related repeat"/>
    <property type="match status" value="1"/>
</dbReference>
<gene>
    <name evidence="5" type="ORF">GCM10007914_31300</name>
</gene>
<evidence type="ECO:0000256" key="2">
    <source>
        <dbReference type="ARBA" id="ARBA00022525"/>
    </source>
</evidence>
<evidence type="ECO:0000259" key="4">
    <source>
        <dbReference type="PROSITE" id="PS51724"/>
    </source>
</evidence>
<dbReference type="InterPro" id="IPR013783">
    <property type="entry name" value="Ig-like_fold"/>
</dbReference>
<dbReference type="SUPFAM" id="SSF49478">
    <property type="entry name" value="Cna protein B-type domain"/>
    <property type="match status" value="1"/>
</dbReference>
<evidence type="ECO:0000313" key="5">
    <source>
        <dbReference type="EMBL" id="GLQ04249.1"/>
    </source>
</evidence>
<dbReference type="GO" id="GO:0042834">
    <property type="term" value="F:peptidoglycan binding"/>
    <property type="evidence" value="ECO:0007669"/>
    <property type="project" value="InterPro"/>
</dbReference>
<accession>A0AA37W3D6</accession>
<comment type="caution">
    <text evidence="5">The sequence shown here is derived from an EMBL/GenBank/DDBJ whole genome shotgun (WGS) entry which is preliminary data.</text>
</comment>
<keyword evidence="3" id="KW-0732">Signal</keyword>
<evidence type="ECO:0000313" key="6">
    <source>
        <dbReference type="Proteomes" id="UP001161408"/>
    </source>
</evidence>
<dbReference type="Pfam" id="PF05036">
    <property type="entry name" value="SPOR"/>
    <property type="match status" value="1"/>
</dbReference>
<protein>
    <recommendedName>
        <fullName evidence="4">SPOR domain-containing protein</fullName>
    </recommendedName>
</protein>
<name>A0AA37W3D6_9GAMM</name>
<sequence length="1072" mass="121564">MLHINALYYGITARLLLCTLLLIVPKAIIAKQLPTLYQWPIDEESFVIINVRVNGRSVVSDLEAYYSKSNKLLLPISGLKSTMGISLNVSQNTLSANVDSSEQVLNAELSSTLAPSENVSLWAVDDYDHYVDLSVINTLLNTDSRFDYSLMQVSFSSNLLTYNNNQVTSGITKKIKSKALQYDHFIDDQYQALTYPVSEYSLSASYKSSNNRYKGLLRLNSYFDLFHHRAELRFNKNENTANTFLKITKDFNLSEQDHSLARIHYQLGDIQSQSDQLITSSNQGRGFYISNANPHSAQNFSTITIEEPALPGWQAELHRNGQFIATTQANDENLVRFTDVETFYGNNIFEIKLFGSQGEQITRTQKYTIGQDALSPGKISYQVEFLETDKSVFNQSSNSSTAMSNAFKSNLSYGISEFITYDAQITHLQTEQNNSSYLSSGLNTLTDHGSYRFLATKQLDAGYAYFAGFRGLLSNKLYNDINVNVEYSALNNFSSALFVAKENSLKNRLSLSLNGRTDFFNSLNWNMRWNNEVRKNTNTKNRFSLGINKSYVAGTWSSQLFYDDDTNNLINRLYSSIDIASWKWTNTLDWQANNGAELTRLRSSLRWPQTQSTFNQTQLTYQSNSAASTLLNHQYTYRHEIFNIQVSGQVDNQGDWRLSLGLNGTFSFDHLEADFNFDTPRSLNSGQIEVSSFIDWNENEIFDQGDEPIQDVNFTGNYLWRDKYTNNDGKVLLPSSYGGQVLDVNLRSLSNPYLQPSLGKIKTLAHRGGQTKVNIPLVVYNEVEGTIYLSSNEKSKPIAGLTVVLKEKDGEKHYSTVTEYDGYYYFPNVSQGNYILEIEKNEQLSENITIKNLPEQVITEKSGDTIILQDIIVYTNNADTLTEQATIAAESNQQTPYFVQLGVFKKFQSALTVANKIDKAAYALQLYKHERRDSYYLVAGPYNNAAKAQQTINDVYSIPALHGSFMVDARRYASPQWRKIGEWSDMQTKNTETYFCQYGAYTSKKSVNKKLLRENPSLFIAERAIKGKAHYLMLSGPHNAKQTACDTQVIKQIKGLTTAIKKPWHSIFTINQ</sequence>
<keyword evidence="2" id="KW-0964">Secreted</keyword>
<dbReference type="AlphaFoldDB" id="A0AA37W3D6"/>
<dbReference type="GO" id="GO:0005576">
    <property type="term" value="C:extracellular region"/>
    <property type="evidence" value="ECO:0007669"/>
    <property type="project" value="UniProtKB-SubCell"/>
</dbReference>
<dbReference type="Proteomes" id="UP001161408">
    <property type="component" value="Unassembled WGS sequence"/>
</dbReference>
<comment type="subcellular location">
    <subcellularLocation>
        <location evidence="1">Secreted</location>
    </subcellularLocation>
</comment>
<dbReference type="Gene3D" id="2.60.40.10">
    <property type="entry name" value="Immunoglobulins"/>
    <property type="match status" value="1"/>
</dbReference>
<evidence type="ECO:0000256" key="3">
    <source>
        <dbReference type="ARBA" id="ARBA00022729"/>
    </source>
</evidence>
<evidence type="ECO:0000256" key="1">
    <source>
        <dbReference type="ARBA" id="ARBA00004613"/>
    </source>
</evidence>
<dbReference type="SUPFAM" id="SSF110997">
    <property type="entry name" value="Sporulation related repeat"/>
    <property type="match status" value="1"/>
</dbReference>
<dbReference type="InterPro" id="IPR036680">
    <property type="entry name" value="SPOR-like_sf"/>
</dbReference>
<dbReference type="InterPro" id="IPR007730">
    <property type="entry name" value="SPOR-like_dom"/>
</dbReference>
<dbReference type="EMBL" id="BSNE01000020">
    <property type="protein sequence ID" value="GLQ04249.1"/>
    <property type="molecule type" value="Genomic_DNA"/>
</dbReference>